<reference evidence="8 9" key="1">
    <citation type="submission" date="2017-10" db="EMBL/GenBank/DDBJ databases">
        <title>The new phylogeny of genus Mycobacterium.</title>
        <authorList>
            <person name="Tortoli E."/>
            <person name="Trovato A."/>
            <person name="Cirillo D.M."/>
        </authorList>
    </citation>
    <scope>NUCLEOTIDE SEQUENCE [LARGE SCALE GENOMIC DNA]</scope>
    <source>
        <strain evidence="8 9">IP141170001</strain>
    </source>
</reference>
<comment type="similarity">
    <text evidence="2">Belongs to the LppX/LprAFG lipoprotein family.</text>
</comment>
<accession>A0A2A7NZJ9</accession>
<evidence type="ECO:0000313" key="8">
    <source>
        <dbReference type="EMBL" id="PEG55766.1"/>
    </source>
</evidence>
<sequence>MHSMQTRPRAVRSLPTFAAMLMAILFGSAALVGCGSKTNDAPLPDAATLLTDSAATTRSEQSVHLQLTVNGEIKELPIATLSGDLTNAPAVAAQGTADLIFLGQKLTDVGFVVVDGDLYGAITKGGNMQNFGPAADIYDISAILNPETGLANVLSSFTDATSVGREAVSGSDAVKITGTVPAEAVNKIAPQLKATAPSPGTAWIREDGDHQLAQVMLEPSPGNTITMTLTDWGKAVTVAKPGS</sequence>
<keyword evidence="5" id="KW-0472">Membrane</keyword>
<dbReference type="InterPro" id="IPR029046">
    <property type="entry name" value="LolA/LolB/LppX"/>
</dbReference>
<keyword evidence="3" id="KW-1003">Cell membrane</keyword>
<evidence type="ECO:0000256" key="2">
    <source>
        <dbReference type="ARBA" id="ARBA00009194"/>
    </source>
</evidence>
<evidence type="ECO:0000256" key="4">
    <source>
        <dbReference type="ARBA" id="ARBA00022729"/>
    </source>
</evidence>
<protein>
    <recommendedName>
        <fullName evidence="10">LppX_LprAFG lipoprotein</fullName>
    </recommendedName>
</protein>
<evidence type="ECO:0000256" key="7">
    <source>
        <dbReference type="ARBA" id="ARBA00023288"/>
    </source>
</evidence>
<dbReference type="SUPFAM" id="SSF89392">
    <property type="entry name" value="Prokaryotic lipoproteins and lipoprotein localization factors"/>
    <property type="match status" value="1"/>
</dbReference>
<dbReference type="AlphaFoldDB" id="A0A2A7NZJ9"/>
<dbReference type="EMBL" id="PDCR01000004">
    <property type="protein sequence ID" value="PEG55766.1"/>
    <property type="molecule type" value="Genomic_DNA"/>
</dbReference>
<dbReference type="Gene3D" id="2.50.20.20">
    <property type="match status" value="1"/>
</dbReference>
<evidence type="ECO:0000256" key="3">
    <source>
        <dbReference type="ARBA" id="ARBA00022475"/>
    </source>
</evidence>
<name>A0A2A7NZJ9_9MYCO</name>
<gene>
    <name evidence="8" type="ORF">CRI78_03850</name>
</gene>
<comment type="caution">
    <text evidence="8">The sequence shown here is derived from an EMBL/GenBank/DDBJ whole genome shotgun (WGS) entry which is preliminary data.</text>
</comment>
<evidence type="ECO:0000256" key="5">
    <source>
        <dbReference type="ARBA" id="ARBA00023136"/>
    </source>
</evidence>
<dbReference type="OrthoDB" id="4763237at2"/>
<evidence type="ECO:0000256" key="6">
    <source>
        <dbReference type="ARBA" id="ARBA00023139"/>
    </source>
</evidence>
<keyword evidence="4" id="KW-0732">Signal</keyword>
<keyword evidence="6" id="KW-0564">Palmitate</keyword>
<evidence type="ECO:0008006" key="10">
    <source>
        <dbReference type="Google" id="ProtNLM"/>
    </source>
</evidence>
<evidence type="ECO:0000313" key="9">
    <source>
        <dbReference type="Proteomes" id="UP000220340"/>
    </source>
</evidence>
<dbReference type="PROSITE" id="PS51257">
    <property type="entry name" value="PROKAR_LIPOPROTEIN"/>
    <property type="match status" value="1"/>
</dbReference>
<evidence type="ECO:0000256" key="1">
    <source>
        <dbReference type="ARBA" id="ARBA00004196"/>
    </source>
</evidence>
<dbReference type="Proteomes" id="UP000220340">
    <property type="component" value="Unassembled WGS sequence"/>
</dbReference>
<proteinExistence type="inferred from homology"/>
<keyword evidence="7" id="KW-0449">Lipoprotein</keyword>
<dbReference type="CDD" id="cd16334">
    <property type="entry name" value="LppX-like"/>
    <property type="match status" value="1"/>
</dbReference>
<dbReference type="GO" id="GO:0030313">
    <property type="term" value="C:cell envelope"/>
    <property type="evidence" value="ECO:0007669"/>
    <property type="project" value="UniProtKB-SubCell"/>
</dbReference>
<comment type="subcellular location">
    <subcellularLocation>
        <location evidence="1">Cell envelope</location>
    </subcellularLocation>
</comment>
<dbReference type="InterPro" id="IPR009830">
    <property type="entry name" value="LppX/LprAFG"/>
</dbReference>
<dbReference type="Pfam" id="PF07161">
    <property type="entry name" value="LppX_LprAFG"/>
    <property type="match status" value="1"/>
</dbReference>
<organism evidence="8 9">
    <name type="scientific">Mycolicibacterium diernhoferi</name>
    <dbReference type="NCBI Taxonomy" id="1801"/>
    <lineage>
        <taxon>Bacteria</taxon>
        <taxon>Bacillati</taxon>
        <taxon>Actinomycetota</taxon>
        <taxon>Actinomycetes</taxon>
        <taxon>Mycobacteriales</taxon>
        <taxon>Mycobacteriaceae</taxon>
        <taxon>Mycolicibacterium</taxon>
    </lineage>
</organism>
<keyword evidence="9" id="KW-1185">Reference proteome</keyword>